<dbReference type="InterPro" id="IPR020471">
    <property type="entry name" value="AKR"/>
</dbReference>
<reference evidence="2 3" key="1">
    <citation type="submission" date="2024-10" db="EMBL/GenBank/DDBJ databases">
        <title>Updated reference genomes for cyclostephanoid diatoms.</title>
        <authorList>
            <person name="Roberts W.R."/>
            <person name="Alverson A.J."/>
        </authorList>
    </citation>
    <scope>NUCLEOTIDE SEQUENCE [LARGE SCALE GENOMIC DNA]</scope>
    <source>
        <strain evidence="2 3">AJA232-27</strain>
    </source>
</reference>
<name>A0ABD3MK01_9STRA</name>
<comment type="caution">
    <text evidence="2">The sequence shown here is derived from an EMBL/GenBank/DDBJ whole genome shotgun (WGS) entry which is preliminary data.</text>
</comment>
<dbReference type="Pfam" id="PF00248">
    <property type="entry name" value="Aldo_ket_red"/>
    <property type="match status" value="1"/>
</dbReference>
<evidence type="ECO:0000313" key="3">
    <source>
        <dbReference type="Proteomes" id="UP001530293"/>
    </source>
</evidence>
<dbReference type="AlphaFoldDB" id="A0ABD3MK01"/>
<dbReference type="InterPro" id="IPR036812">
    <property type="entry name" value="NAD(P)_OxRdtase_dom_sf"/>
</dbReference>
<organism evidence="2 3">
    <name type="scientific">Discostella pseudostelligera</name>
    <dbReference type="NCBI Taxonomy" id="259834"/>
    <lineage>
        <taxon>Eukaryota</taxon>
        <taxon>Sar</taxon>
        <taxon>Stramenopiles</taxon>
        <taxon>Ochrophyta</taxon>
        <taxon>Bacillariophyta</taxon>
        <taxon>Coscinodiscophyceae</taxon>
        <taxon>Thalassiosirophycidae</taxon>
        <taxon>Stephanodiscales</taxon>
        <taxon>Stephanodiscaceae</taxon>
        <taxon>Discostella</taxon>
    </lineage>
</organism>
<sequence>MVTCDEPRTIIVPQRRYAPDNPRLPRETPILGLGCSSFSSFFSSNGDDEMTVDTISIDHPAVRGWVETIRHAVLKRGINLLDTAPWYGHGTSEITVGYALDNILKEDIHEQQIISSGQNASTIPTIQKRKRNGDLPRDRLIINTKVGRYESQPILQFDFSYDTTMMSVQRSIERMNCSYIDVIQLHDPEFAPNLSILKEETIPALLECRRRGWTKAIGLTGYPLEMQHQILVECQGSLFADAVVFDQALVYCHNNLHDMSLYRDRCFPSVDENGSGDDNISFAQFCQKSNIHLMAAAPLSMGLFTLRGPPSWHPASTTLKEACSTSVNLCESKGVNASSLALLFALSQLEVGCTLLGMKNVEEVDAAADLAMRFCDVNFDAAMKSGDSDRQLRYETILDKILTETEREVLSLLLDEDHGPFSAVISNGEYKWNWKNEVTRFWSLAQESEQTR</sequence>
<dbReference type="InterPro" id="IPR023210">
    <property type="entry name" value="NADP_OxRdtase_dom"/>
</dbReference>
<proteinExistence type="predicted"/>
<evidence type="ECO:0000313" key="2">
    <source>
        <dbReference type="EMBL" id="KAL3764259.1"/>
    </source>
</evidence>
<dbReference type="PANTHER" id="PTHR42686:SF1">
    <property type="entry name" value="GH17980P-RELATED"/>
    <property type="match status" value="1"/>
</dbReference>
<dbReference type="Proteomes" id="UP001530293">
    <property type="component" value="Unassembled WGS sequence"/>
</dbReference>
<dbReference type="SUPFAM" id="SSF51430">
    <property type="entry name" value="NAD(P)-linked oxidoreductase"/>
    <property type="match status" value="1"/>
</dbReference>
<dbReference type="EMBL" id="JALLBG020000108">
    <property type="protein sequence ID" value="KAL3764259.1"/>
    <property type="molecule type" value="Genomic_DNA"/>
</dbReference>
<evidence type="ECO:0000259" key="1">
    <source>
        <dbReference type="Pfam" id="PF00248"/>
    </source>
</evidence>
<gene>
    <name evidence="2" type="ORF">ACHAWU_004071</name>
</gene>
<accession>A0ABD3MK01</accession>
<dbReference type="Gene3D" id="3.20.20.100">
    <property type="entry name" value="NADP-dependent oxidoreductase domain"/>
    <property type="match status" value="1"/>
</dbReference>
<dbReference type="PANTHER" id="PTHR42686">
    <property type="entry name" value="GH17980P-RELATED"/>
    <property type="match status" value="1"/>
</dbReference>
<protein>
    <recommendedName>
        <fullName evidence="1">NADP-dependent oxidoreductase domain-containing protein</fullName>
    </recommendedName>
</protein>
<keyword evidence="3" id="KW-1185">Reference proteome</keyword>
<feature type="domain" description="NADP-dependent oxidoreductase" evidence="1">
    <location>
        <begin position="67"/>
        <end position="369"/>
    </location>
</feature>